<dbReference type="PANTHER" id="PTHR30055">
    <property type="entry name" value="HTH-TYPE TRANSCRIPTIONAL REGULATOR RUTR"/>
    <property type="match status" value="1"/>
</dbReference>
<proteinExistence type="predicted"/>
<dbReference type="EMBL" id="JAJAGO010000008">
    <property type="protein sequence ID" value="MCT2592030.1"/>
    <property type="molecule type" value="Genomic_DNA"/>
</dbReference>
<dbReference type="Pfam" id="PF00440">
    <property type="entry name" value="TetR_N"/>
    <property type="match status" value="1"/>
</dbReference>
<dbReference type="InterPro" id="IPR041347">
    <property type="entry name" value="MftR_C"/>
</dbReference>
<keyword evidence="7" id="KW-1185">Reference proteome</keyword>
<evidence type="ECO:0000256" key="3">
    <source>
        <dbReference type="ARBA" id="ARBA00023163"/>
    </source>
</evidence>
<gene>
    <name evidence="6" type="ORF">LHJ74_19340</name>
</gene>
<evidence type="ECO:0000256" key="4">
    <source>
        <dbReference type="PROSITE-ProRule" id="PRU00335"/>
    </source>
</evidence>
<keyword evidence="2 4" id="KW-0238">DNA-binding</keyword>
<sequence>MKAMTSAHAHPVAAPKLGLRERKKIQTRDAIRQAAYRLFAAQGYDATPVGQIAETAEVSPSTVFRYFPTKEDIVLTDEYDPVIAAELRSRPCDEPPVTALRHALCTVMAEMYEVEGCETIQRLNLIHDVPAIRARMTEHGAVTSKLLTRVLSERTGRPVDDLELRVVTGAAMGALTEAFYHWVENGTPDGMAELVDNALRVLERGLTL</sequence>
<reference evidence="6 7" key="1">
    <citation type="submission" date="2021-10" db="EMBL/GenBank/DDBJ databases">
        <title>Streptomyces gossypii sp. nov., isolated from soil collected from cotton field.</title>
        <authorList>
            <person name="Ge X."/>
            <person name="Chen X."/>
            <person name="Liu W."/>
        </authorList>
    </citation>
    <scope>NUCLEOTIDE SEQUENCE [LARGE SCALE GENOMIC DNA]</scope>
    <source>
        <strain evidence="6 7">N2-109</strain>
    </source>
</reference>
<dbReference type="Pfam" id="PF17754">
    <property type="entry name" value="TetR_C_14"/>
    <property type="match status" value="1"/>
</dbReference>
<keyword evidence="1" id="KW-0805">Transcription regulation</keyword>
<dbReference type="InterPro" id="IPR001647">
    <property type="entry name" value="HTH_TetR"/>
</dbReference>
<dbReference type="Gene3D" id="1.10.357.10">
    <property type="entry name" value="Tetracycline Repressor, domain 2"/>
    <property type="match status" value="1"/>
</dbReference>
<dbReference type="InterPro" id="IPR009057">
    <property type="entry name" value="Homeodomain-like_sf"/>
</dbReference>
<evidence type="ECO:0000256" key="2">
    <source>
        <dbReference type="ARBA" id="ARBA00023125"/>
    </source>
</evidence>
<evidence type="ECO:0000313" key="7">
    <source>
        <dbReference type="Proteomes" id="UP001156389"/>
    </source>
</evidence>
<dbReference type="SUPFAM" id="SSF46689">
    <property type="entry name" value="Homeodomain-like"/>
    <property type="match status" value="1"/>
</dbReference>
<dbReference type="Proteomes" id="UP001156389">
    <property type="component" value="Unassembled WGS sequence"/>
</dbReference>
<dbReference type="InterPro" id="IPR050109">
    <property type="entry name" value="HTH-type_TetR-like_transc_reg"/>
</dbReference>
<protein>
    <submittedName>
        <fullName evidence="6">TetR family transcriptional regulator</fullName>
    </submittedName>
</protein>
<organism evidence="6 7">
    <name type="scientific">Streptomyces gossypii</name>
    <dbReference type="NCBI Taxonomy" id="2883101"/>
    <lineage>
        <taxon>Bacteria</taxon>
        <taxon>Bacillati</taxon>
        <taxon>Actinomycetota</taxon>
        <taxon>Actinomycetes</taxon>
        <taxon>Kitasatosporales</taxon>
        <taxon>Streptomycetaceae</taxon>
        <taxon>Streptomyces</taxon>
    </lineage>
</organism>
<dbReference type="PROSITE" id="PS50977">
    <property type="entry name" value="HTH_TETR_2"/>
    <property type="match status" value="1"/>
</dbReference>
<dbReference type="Gene3D" id="1.10.10.60">
    <property type="entry name" value="Homeodomain-like"/>
    <property type="match status" value="1"/>
</dbReference>
<evidence type="ECO:0000256" key="1">
    <source>
        <dbReference type="ARBA" id="ARBA00023015"/>
    </source>
</evidence>
<evidence type="ECO:0000259" key="5">
    <source>
        <dbReference type="PROSITE" id="PS50977"/>
    </source>
</evidence>
<dbReference type="PANTHER" id="PTHR30055:SF234">
    <property type="entry name" value="HTH-TYPE TRANSCRIPTIONAL REGULATOR BETI"/>
    <property type="match status" value="1"/>
</dbReference>
<name>A0ABT2JXH1_9ACTN</name>
<evidence type="ECO:0000313" key="6">
    <source>
        <dbReference type="EMBL" id="MCT2592030.1"/>
    </source>
</evidence>
<dbReference type="PRINTS" id="PR00455">
    <property type="entry name" value="HTHTETR"/>
</dbReference>
<comment type="caution">
    <text evidence="6">The sequence shown here is derived from an EMBL/GenBank/DDBJ whole genome shotgun (WGS) entry which is preliminary data.</text>
</comment>
<keyword evidence="3" id="KW-0804">Transcription</keyword>
<accession>A0ABT2JXH1</accession>
<feature type="DNA-binding region" description="H-T-H motif" evidence="4">
    <location>
        <begin position="48"/>
        <end position="67"/>
    </location>
</feature>
<feature type="domain" description="HTH tetR-type" evidence="5">
    <location>
        <begin position="25"/>
        <end position="85"/>
    </location>
</feature>